<evidence type="ECO:0000313" key="2">
    <source>
        <dbReference type="EMBL" id="WOG95259.1"/>
    </source>
</evidence>
<evidence type="ECO:0000313" key="3">
    <source>
        <dbReference type="Proteomes" id="UP000077755"/>
    </source>
</evidence>
<dbReference type="Gramene" id="KZM81062">
    <property type="protein sequence ID" value="KZM81062"/>
    <property type="gene ID" value="DCAR_031286"/>
</dbReference>
<feature type="region of interest" description="Disordered" evidence="1">
    <location>
        <begin position="1"/>
        <end position="20"/>
    </location>
</feature>
<proteinExistence type="predicted"/>
<gene>
    <name evidence="2" type="ORF">DCAR_0414571</name>
</gene>
<reference evidence="2" key="2">
    <citation type="submission" date="2022-03" db="EMBL/GenBank/DDBJ databases">
        <title>Draft title - Genomic analysis of global carrot germplasm unveils the trajectory of domestication and the origin of high carotenoid orange carrot.</title>
        <authorList>
            <person name="Iorizzo M."/>
            <person name="Ellison S."/>
            <person name="Senalik D."/>
            <person name="Macko-Podgorni A."/>
            <person name="Grzebelus D."/>
            <person name="Bostan H."/>
            <person name="Rolling W."/>
            <person name="Curaba J."/>
            <person name="Simon P."/>
        </authorList>
    </citation>
    <scope>NUCLEOTIDE SEQUENCE</scope>
    <source>
        <tissue evidence="2">Leaf</tissue>
    </source>
</reference>
<dbReference type="EMBL" id="CP093346">
    <property type="protein sequence ID" value="WOG95259.1"/>
    <property type="molecule type" value="Genomic_DNA"/>
</dbReference>
<dbReference type="AlphaFoldDB" id="A0A175YDZ5"/>
<keyword evidence="3" id="KW-1185">Reference proteome</keyword>
<feature type="compositionally biased region" description="Polar residues" evidence="1">
    <location>
        <begin position="9"/>
        <end position="19"/>
    </location>
</feature>
<name>A0A175YDZ5_DAUCS</name>
<reference evidence="2" key="1">
    <citation type="journal article" date="2016" name="Nat. Genet.">
        <title>A high-quality carrot genome assembly provides new insights into carotenoid accumulation and asterid genome evolution.</title>
        <authorList>
            <person name="Iorizzo M."/>
            <person name="Ellison S."/>
            <person name="Senalik D."/>
            <person name="Zeng P."/>
            <person name="Satapoomin P."/>
            <person name="Huang J."/>
            <person name="Bowman M."/>
            <person name="Iovene M."/>
            <person name="Sanseverino W."/>
            <person name="Cavagnaro P."/>
            <person name="Yildiz M."/>
            <person name="Macko-Podgorni A."/>
            <person name="Moranska E."/>
            <person name="Grzebelus E."/>
            <person name="Grzebelus D."/>
            <person name="Ashrafi H."/>
            <person name="Zheng Z."/>
            <person name="Cheng S."/>
            <person name="Spooner D."/>
            <person name="Van Deynze A."/>
            <person name="Simon P."/>
        </authorList>
    </citation>
    <scope>NUCLEOTIDE SEQUENCE</scope>
    <source>
        <tissue evidence="2">Leaf</tissue>
    </source>
</reference>
<evidence type="ECO:0000256" key="1">
    <source>
        <dbReference type="SAM" id="MobiDB-lite"/>
    </source>
</evidence>
<protein>
    <submittedName>
        <fullName evidence="2">Uncharacterized protein</fullName>
    </submittedName>
</protein>
<accession>A0A175YDZ5</accession>
<organism evidence="2 3">
    <name type="scientific">Daucus carota subsp. sativus</name>
    <name type="common">Carrot</name>
    <dbReference type="NCBI Taxonomy" id="79200"/>
    <lineage>
        <taxon>Eukaryota</taxon>
        <taxon>Viridiplantae</taxon>
        <taxon>Streptophyta</taxon>
        <taxon>Embryophyta</taxon>
        <taxon>Tracheophyta</taxon>
        <taxon>Spermatophyta</taxon>
        <taxon>Magnoliopsida</taxon>
        <taxon>eudicotyledons</taxon>
        <taxon>Gunneridae</taxon>
        <taxon>Pentapetalae</taxon>
        <taxon>asterids</taxon>
        <taxon>campanulids</taxon>
        <taxon>Apiales</taxon>
        <taxon>Apiaceae</taxon>
        <taxon>Apioideae</taxon>
        <taxon>Scandiceae</taxon>
        <taxon>Daucinae</taxon>
        <taxon>Daucus</taxon>
        <taxon>Daucus sect. Daucus</taxon>
    </lineage>
</organism>
<dbReference type="Proteomes" id="UP000077755">
    <property type="component" value="Chromosome 4"/>
</dbReference>
<sequence length="251" mass="27863">MDKPGSLPSDPTQPSSIVNSEEFCTRDSVTELTGCKRFIRASDNENESGGSSVVHGHVMDKSYNVRTISDKENNPSFADGVANSEVIGSTAVPRRRGRGPGIEKIFPHMHASDSQNISGHHKLINRAPEQRGRGPSINNLIKSAELMNDSNRVPQAATPKRRCRGPGVDKMYARTMIKLVRKMIFFRLSSYSMHGAHMSPNNTVQEDFDADEENESEEDQILSIRRSARLSMKTTFKFTNTPKSIVNLDAD</sequence>